<reference evidence="1" key="1">
    <citation type="submission" date="2016-01" db="EMBL/GenBank/DDBJ databases">
        <authorList>
            <person name="Peeters C."/>
        </authorList>
    </citation>
    <scope>NUCLEOTIDE SEQUENCE [LARGE SCALE GENOMIC DNA]</scope>
    <source>
        <strain evidence="1">LMG 22940</strain>
    </source>
</reference>
<accession>A0A158KNU3</accession>
<proteinExistence type="predicted"/>
<keyword evidence="2" id="KW-1185">Reference proteome</keyword>
<dbReference type="OrthoDB" id="9033990at2"/>
<dbReference type="AlphaFoldDB" id="A0A158KNU3"/>
<comment type="caution">
    <text evidence="1">The sequence shown here is derived from an EMBL/GenBank/DDBJ whole genome shotgun (WGS) entry which is preliminary data.</text>
</comment>
<gene>
    <name evidence="1" type="ORF">AWB68_06501</name>
</gene>
<organism evidence="1 2">
    <name type="scientific">Caballeronia choica</name>
    <dbReference type="NCBI Taxonomy" id="326476"/>
    <lineage>
        <taxon>Bacteria</taxon>
        <taxon>Pseudomonadati</taxon>
        <taxon>Pseudomonadota</taxon>
        <taxon>Betaproteobacteria</taxon>
        <taxon>Burkholderiales</taxon>
        <taxon>Burkholderiaceae</taxon>
        <taxon>Caballeronia</taxon>
    </lineage>
</organism>
<evidence type="ECO:0000313" key="2">
    <source>
        <dbReference type="Proteomes" id="UP000054770"/>
    </source>
</evidence>
<dbReference type="Proteomes" id="UP000054770">
    <property type="component" value="Unassembled WGS sequence"/>
</dbReference>
<sequence>MYDAFMRDASDHSLTASSRVRAAFDALYTACVQLVDPQDMSADSGEKFAESLVAHALAAMNLPGEYAALAGKLCDWALHTAPLPPLPMSPIEAVALAERVHEAAQEKGAC</sequence>
<evidence type="ECO:0000313" key="1">
    <source>
        <dbReference type="EMBL" id="SAL82393.1"/>
    </source>
</evidence>
<name>A0A158KNU3_9BURK</name>
<protein>
    <submittedName>
        <fullName evidence="1">Uncharacterized protein</fullName>
    </submittedName>
</protein>
<dbReference type="RefSeq" id="WP_087648438.1">
    <property type="nucleotide sequence ID" value="NZ_FCON02000118.1"/>
</dbReference>
<dbReference type="EMBL" id="FCON02000118">
    <property type="protein sequence ID" value="SAL82393.1"/>
    <property type="molecule type" value="Genomic_DNA"/>
</dbReference>